<evidence type="ECO:0000313" key="7">
    <source>
        <dbReference type="EMBL" id="MPN35305.1"/>
    </source>
</evidence>
<dbReference type="SUPFAM" id="SSF51064">
    <property type="entry name" value="Head domain of nucleotide exchange factor GrpE"/>
    <property type="match status" value="1"/>
</dbReference>
<dbReference type="Gene3D" id="3.90.20.20">
    <property type="match status" value="1"/>
</dbReference>
<comment type="subunit">
    <text evidence="3">Homodimer.</text>
</comment>
<evidence type="ECO:0000256" key="6">
    <source>
        <dbReference type="ARBA" id="ARBA00023186"/>
    </source>
</evidence>
<evidence type="ECO:0000256" key="3">
    <source>
        <dbReference type="ARBA" id="ARBA00011738"/>
    </source>
</evidence>
<keyword evidence="4" id="KW-0963">Cytoplasm</keyword>
<dbReference type="InterPro" id="IPR000740">
    <property type="entry name" value="GrpE"/>
</dbReference>
<reference evidence="7" key="1">
    <citation type="submission" date="2019-08" db="EMBL/GenBank/DDBJ databases">
        <authorList>
            <person name="Kucharzyk K."/>
            <person name="Murdoch R.W."/>
            <person name="Higgins S."/>
            <person name="Loffler F."/>
        </authorList>
    </citation>
    <scope>NUCLEOTIDE SEQUENCE</scope>
</reference>
<evidence type="ECO:0000256" key="4">
    <source>
        <dbReference type="ARBA" id="ARBA00022490"/>
    </source>
</evidence>
<comment type="subcellular location">
    <subcellularLocation>
        <location evidence="1">Cytoplasm</location>
    </subcellularLocation>
</comment>
<protein>
    <submittedName>
        <fullName evidence="7">Protein GrpE</fullName>
    </submittedName>
</protein>
<dbReference type="GO" id="GO:0006457">
    <property type="term" value="P:protein folding"/>
    <property type="evidence" value="ECO:0007669"/>
    <property type="project" value="InterPro"/>
</dbReference>
<dbReference type="GO" id="GO:0042803">
    <property type="term" value="F:protein homodimerization activity"/>
    <property type="evidence" value="ECO:0007669"/>
    <property type="project" value="InterPro"/>
</dbReference>
<dbReference type="AlphaFoldDB" id="A0A645H8I9"/>
<dbReference type="PANTHER" id="PTHR21237:SF23">
    <property type="entry name" value="GRPE PROTEIN HOMOLOG, MITOCHONDRIAL"/>
    <property type="match status" value="1"/>
</dbReference>
<evidence type="ECO:0000256" key="1">
    <source>
        <dbReference type="ARBA" id="ARBA00004496"/>
    </source>
</evidence>
<evidence type="ECO:0000256" key="2">
    <source>
        <dbReference type="ARBA" id="ARBA00009054"/>
    </source>
</evidence>
<dbReference type="PANTHER" id="PTHR21237">
    <property type="entry name" value="GRPE PROTEIN"/>
    <property type="match status" value="1"/>
</dbReference>
<sequence length="95" mass="10797">MLPVLDNLERAVSAEGSFEDLKKGVEMTLKQFKGSLEKLGVDEISIDNGFDPNYHEAVMHIQDENYGNNEIVEVFQKGYKRADKVIRHSMVKVVN</sequence>
<dbReference type="InterPro" id="IPR009012">
    <property type="entry name" value="GrpE_head"/>
</dbReference>
<proteinExistence type="inferred from homology"/>
<comment type="similarity">
    <text evidence="2">Belongs to the GrpE family.</text>
</comment>
<dbReference type="GO" id="GO:0051082">
    <property type="term" value="F:unfolded protein binding"/>
    <property type="evidence" value="ECO:0007669"/>
    <property type="project" value="TreeGrafter"/>
</dbReference>
<evidence type="ECO:0000256" key="5">
    <source>
        <dbReference type="ARBA" id="ARBA00023016"/>
    </source>
</evidence>
<dbReference type="GO" id="GO:0005737">
    <property type="term" value="C:cytoplasm"/>
    <property type="evidence" value="ECO:0007669"/>
    <property type="project" value="UniProtKB-SubCell"/>
</dbReference>
<dbReference type="CDD" id="cd00446">
    <property type="entry name" value="GrpE"/>
    <property type="match status" value="1"/>
</dbReference>
<organism evidence="7">
    <name type="scientific">bioreactor metagenome</name>
    <dbReference type="NCBI Taxonomy" id="1076179"/>
    <lineage>
        <taxon>unclassified sequences</taxon>
        <taxon>metagenomes</taxon>
        <taxon>ecological metagenomes</taxon>
    </lineage>
</organism>
<comment type="caution">
    <text evidence="7">The sequence shown here is derived from an EMBL/GenBank/DDBJ whole genome shotgun (WGS) entry which is preliminary data.</text>
</comment>
<name>A0A645H8I9_9ZZZZ</name>
<dbReference type="GO" id="GO:0051087">
    <property type="term" value="F:protein-folding chaperone binding"/>
    <property type="evidence" value="ECO:0007669"/>
    <property type="project" value="InterPro"/>
</dbReference>
<dbReference type="InterPro" id="IPR013805">
    <property type="entry name" value="GrpE_CC"/>
</dbReference>
<dbReference type="EMBL" id="VSSQ01088805">
    <property type="protein sequence ID" value="MPN35305.1"/>
    <property type="molecule type" value="Genomic_DNA"/>
</dbReference>
<gene>
    <name evidence="7" type="primary">grpE_58</name>
    <name evidence="7" type="ORF">SDC9_182802</name>
</gene>
<dbReference type="PROSITE" id="PS01071">
    <property type="entry name" value="GRPE"/>
    <property type="match status" value="1"/>
</dbReference>
<dbReference type="Pfam" id="PF01025">
    <property type="entry name" value="GrpE"/>
    <property type="match status" value="1"/>
</dbReference>
<accession>A0A645H8I9</accession>
<dbReference type="FunFam" id="2.30.22.10:FF:000001">
    <property type="entry name" value="Protein GrpE"/>
    <property type="match status" value="1"/>
</dbReference>
<dbReference type="SUPFAM" id="SSF58014">
    <property type="entry name" value="Coiled-coil domain of nucleotide exchange factor GrpE"/>
    <property type="match status" value="1"/>
</dbReference>
<keyword evidence="5" id="KW-0346">Stress response</keyword>
<dbReference type="Gene3D" id="2.30.22.10">
    <property type="entry name" value="Head domain of nucleotide exchange factor GrpE"/>
    <property type="match status" value="1"/>
</dbReference>
<keyword evidence="6" id="KW-0143">Chaperone</keyword>
<dbReference type="GO" id="GO:0000774">
    <property type="term" value="F:adenyl-nucleotide exchange factor activity"/>
    <property type="evidence" value="ECO:0007669"/>
    <property type="project" value="InterPro"/>
</dbReference>